<dbReference type="GO" id="GO:2000304">
    <property type="term" value="P:positive regulation of ceramide biosynthetic process"/>
    <property type="evidence" value="ECO:0007669"/>
    <property type="project" value="TreeGrafter"/>
</dbReference>
<evidence type="ECO:0000256" key="1">
    <source>
        <dbReference type="ARBA" id="ARBA00022737"/>
    </source>
</evidence>
<sequence length="353" mass="39909">MEIHKQQIALQYQLNKSLEDKKRSLRLLSLDGGGIRGLVLIQILMELEELNEAFNENFVLKNFDWIAGTSTGAILALALANGFSPIKCLRLYLRLKDDIFSRWPYSEEKFEEFLKANLGENRKMANINKKLKVFVTATKADQIPIKLILFRSYDSPFKESAEFLPQNANIWKAARCSSAAPTYFKSVNGIMDGGLMANNPGVTLLLEVFKHIDIQALSGGNEKIELPELAFMLSLGTGKCPEVPISITDVSLQWGVQGLIQTMTALANLKSILVEQLSTSDGQVVELARYMSHTRRAPYFRFTPELNNDVQLDTVDNNLLVEMLWTTKEYIREKCSIDVVSLSHKRLQKCNRE</sequence>
<dbReference type="OrthoDB" id="10021675at2759"/>
<dbReference type="Gene3D" id="3.40.1090.10">
    <property type="entry name" value="Cytosolic phospholipase A2 catalytic domain"/>
    <property type="match status" value="1"/>
</dbReference>
<keyword evidence="5" id="KW-0442">Lipid degradation</keyword>
<evidence type="ECO:0000259" key="6">
    <source>
        <dbReference type="PROSITE" id="PS51635"/>
    </source>
</evidence>
<evidence type="ECO:0000313" key="7">
    <source>
        <dbReference type="EMBL" id="KAF7636741.1"/>
    </source>
</evidence>
<dbReference type="SUPFAM" id="SSF52151">
    <property type="entry name" value="FabD/lysophospholipase-like"/>
    <property type="match status" value="1"/>
</dbReference>
<keyword evidence="2 5" id="KW-0378">Hydrolase</keyword>
<dbReference type="InterPro" id="IPR047148">
    <property type="entry name" value="PLPL9"/>
</dbReference>
<dbReference type="GO" id="GO:0052816">
    <property type="term" value="F:long-chain fatty acyl-CoA hydrolase activity"/>
    <property type="evidence" value="ECO:0007669"/>
    <property type="project" value="TreeGrafter"/>
</dbReference>
<proteinExistence type="predicted"/>
<evidence type="ECO:0000313" key="8">
    <source>
        <dbReference type="Proteomes" id="UP000605970"/>
    </source>
</evidence>
<evidence type="ECO:0000256" key="5">
    <source>
        <dbReference type="PROSITE-ProRule" id="PRU01161"/>
    </source>
</evidence>
<keyword evidence="8" id="KW-1185">Reference proteome</keyword>
<name>A0A8S9ZUR8_9BILA</name>
<dbReference type="InterPro" id="IPR002641">
    <property type="entry name" value="PNPLA_dom"/>
</dbReference>
<evidence type="ECO:0000256" key="2">
    <source>
        <dbReference type="ARBA" id="ARBA00022801"/>
    </source>
</evidence>
<feature type="active site" description="Nucleophile" evidence="5">
    <location>
        <position position="70"/>
    </location>
</feature>
<dbReference type="Pfam" id="PF01734">
    <property type="entry name" value="Patatin"/>
    <property type="match status" value="1"/>
</dbReference>
<protein>
    <recommendedName>
        <fullName evidence="6">PNPLA domain-containing protein</fullName>
    </recommendedName>
</protein>
<feature type="short sequence motif" description="GXGXXG" evidence="5">
    <location>
        <begin position="32"/>
        <end position="37"/>
    </location>
</feature>
<dbReference type="PANTHER" id="PTHR24139">
    <property type="entry name" value="CALCIUM-INDEPENDENT PHOSPHOLIPASE A2"/>
    <property type="match status" value="1"/>
</dbReference>
<keyword evidence="3" id="KW-0040">ANK repeat</keyword>
<feature type="domain" description="PNPLA" evidence="6">
    <location>
        <begin position="28"/>
        <end position="205"/>
    </location>
</feature>
<organism evidence="7 8">
    <name type="scientific">Meloidogyne graminicola</name>
    <dbReference type="NCBI Taxonomy" id="189291"/>
    <lineage>
        <taxon>Eukaryota</taxon>
        <taxon>Metazoa</taxon>
        <taxon>Ecdysozoa</taxon>
        <taxon>Nematoda</taxon>
        <taxon>Chromadorea</taxon>
        <taxon>Rhabditida</taxon>
        <taxon>Tylenchina</taxon>
        <taxon>Tylenchomorpha</taxon>
        <taxon>Tylenchoidea</taxon>
        <taxon>Meloidogynidae</taxon>
        <taxon>Meloidogyninae</taxon>
        <taxon>Meloidogyne</taxon>
    </lineage>
</organism>
<dbReference type="GO" id="GO:0047499">
    <property type="term" value="F:calcium-independent phospholipase A2 activity"/>
    <property type="evidence" value="ECO:0007669"/>
    <property type="project" value="InterPro"/>
</dbReference>
<dbReference type="AlphaFoldDB" id="A0A8S9ZUR8"/>
<dbReference type="Proteomes" id="UP000605970">
    <property type="component" value="Unassembled WGS sequence"/>
</dbReference>
<dbReference type="PROSITE" id="PS51635">
    <property type="entry name" value="PNPLA"/>
    <property type="match status" value="1"/>
</dbReference>
<accession>A0A8S9ZUR8</accession>
<keyword evidence="1" id="KW-0677">Repeat</keyword>
<dbReference type="PANTHER" id="PTHR24139:SF34">
    <property type="entry name" value="85_88 KDA CALCIUM-INDEPENDENT PHOSPHOLIPASE A2"/>
    <property type="match status" value="1"/>
</dbReference>
<feature type="short sequence motif" description="DGA/G" evidence="5">
    <location>
        <begin position="192"/>
        <end position="194"/>
    </location>
</feature>
<comment type="caution">
    <text evidence="7">The sequence shown here is derived from an EMBL/GenBank/DDBJ whole genome shotgun (WGS) entry which is preliminary data.</text>
</comment>
<dbReference type="GO" id="GO:0005739">
    <property type="term" value="C:mitochondrion"/>
    <property type="evidence" value="ECO:0007669"/>
    <property type="project" value="TreeGrafter"/>
</dbReference>
<evidence type="ECO:0000256" key="3">
    <source>
        <dbReference type="ARBA" id="ARBA00023043"/>
    </source>
</evidence>
<keyword evidence="4 5" id="KW-0443">Lipid metabolism</keyword>
<feature type="short sequence motif" description="GXSXG" evidence="5">
    <location>
        <begin position="68"/>
        <end position="72"/>
    </location>
</feature>
<dbReference type="GO" id="GO:0016042">
    <property type="term" value="P:lipid catabolic process"/>
    <property type="evidence" value="ECO:0007669"/>
    <property type="project" value="UniProtKB-UniRule"/>
</dbReference>
<evidence type="ECO:0000256" key="4">
    <source>
        <dbReference type="ARBA" id="ARBA00023098"/>
    </source>
</evidence>
<dbReference type="InterPro" id="IPR016035">
    <property type="entry name" value="Acyl_Trfase/lysoPLipase"/>
</dbReference>
<reference evidence="7" key="1">
    <citation type="journal article" date="2020" name="Ecol. Evol.">
        <title>Genome structure and content of the rice root-knot nematode (Meloidogyne graminicola).</title>
        <authorList>
            <person name="Phan N.T."/>
            <person name="Danchin E.G.J."/>
            <person name="Klopp C."/>
            <person name="Perfus-Barbeoch L."/>
            <person name="Kozlowski D.K."/>
            <person name="Koutsovoulos G.D."/>
            <person name="Lopez-Roques C."/>
            <person name="Bouchez O."/>
            <person name="Zahm M."/>
            <person name="Besnard G."/>
            <person name="Bellafiore S."/>
        </authorList>
    </citation>
    <scope>NUCLEOTIDE SEQUENCE</scope>
    <source>
        <strain evidence="7">VN-18</strain>
    </source>
</reference>
<gene>
    <name evidence="7" type="ORF">Mgra_00003923</name>
</gene>
<dbReference type="EMBL" id="JABEBT010000027">
    <property type="protein sequence ID" value="KAF7636741.1"/>
    <property type="molecule type" value="Genomic_DNA"/>
</dbReference>
<feature type="active site" description="Proton acceptor" evidence="5">
    <location>
        <position position="192"/>
    </location>
</feature>